<comment type="caution">
    <text evidence="2">The sequence shown here is derived from an EMBL/GenBank/DDBJ whole genome shotgun (WGS) entry which is preliminary data.</text>
</comment>
<evidence type="ECO:0000313" key="3">
    <source>
        <dbReference type="Proteomes" id="UP000299102"/>
    </source>
</evidence>
<reference evidence="2 3" key="1">
    <citation type="journal article" date="2019" name="Commun. Biol.">
        <title>The bagworm genome reveals a unique fibroin gene that provides high tensile strength.</title>
        <authorList>
            <person name="Kono N."/>
            <person name="Nakamura H."/>
            <person name="Ohtoshi R."/>
            <person name="Tomita M."/>
            <person name="Numata K."/>
            <person name="Arakawa K."/>
        </authorList>
    </citation>
    <scope>NUCLEOTIDE SEQUENCE [LARGE SCALE GENOMIC DNA]</scope>
</reference>
<name>A0A4C1XR84_EUMVA</name>
<proteinExistence type="predicted"/>
<dbReference type="Proteomes" id="UP000299102">
    <property type="component" value="Unassembled WGS sequence"/>
</dbReference>
<evidence type="ECO:0000313" key="2">
    <source>
        <dbReference type="EMBL" id="GBP66456.1"/>
    </source>
</evidence>
<gene>
    <name evidence="2" type="ORF">EVAR_51442_1</name>
</gene>
<organism evidence="2 3">
    <name type="scientific">Eumeta variegata</name>
    <name type="common">Bagworm moth</name>
    <name type="synonym">Eumeta japonica</name>
    <dbReference type="NCBI Taxonomy" id="151549"/>
    <lineage>
        <taxon>Eukaryota</taxon>
        <taxon>Metazoa</taxon>
        <taxon>Ecdysozoa</taxon>
        <taxon>Arthropoda</taxon>
        <taxon>Hexapoda</taxon>
        <taxon>Insecta</taxon>
        <taxon>Pterygota</taxon>
        <taxon>Neoptera</taxon>
        <taxon>Endopterygota</taxon>
        <taxon>Lepidoptera</taxon>
        <taxon>Glossata</taxon>
        <taxon>Ditrysia</taxon>
        <taxon>Tineoidea</taxon>
        <taxon>Psychidae</taxon>
        <taxon>Oiketicinae</taxon>
        <taxon>Eumeta</taxon>
    </lineage>
</organism>
<accession>A0A4C1XR84</accession>
<sequence length="79" mass="8727">MGSVSTQMSMRVTKEQVVTVARDTCKLRSHQCISGLFGSNRNLMRRKGRRDASASGVMKRKMGHQNTLTGRNTTAKAIT</sequence>
<keyword evidence="3" id="KW-1185">Reference proteome</keyword>
<evidence type="ECO:0000256" key="1">
    <source>
        <dbReference type="SAM" id="MobiDB-lite"/>
    </source>
</evidence>
<feature type="compositionally biased region" description="Polar residues" evidence="1">
    <location>
        <begin position="64"/>
        <end position="79"/>
    </location>
</feature>
<dbReference type="EMBL" id="BGZK01000957">
    <property type="protein sequence ID" value="GBP66456.1"/>
    <property type="molecule type" value="Genomic_DNA"/>
</dbReference>
<protein>
    <submittedName>
        <fullName evidence="2">Uncharacterized protein</fullName>
    </submittedName>
</protein>
<dbReference type="AlphaFoldDB" id="A0A4C1XR84"/>
<feature type="region of interest" description="Disordered" evidence="1">
    <location>
        <begin position="46"/>
        <end position="79"/>
    </location>
</feature>